<name>A0A6J4KDU7_9CHLR</name>
<protein>
    <submittedName>
        <fullName evidence="2">Uncharacterized protein</fullName>
    </submittedName>
</protein>
<accession>A0A6J4KDU7</accession>
<evidence type="ECO:0000256" key="1">
    <source>
        <dbReference type="SAM" id="SignalP"/>
    </source>
</evidence>
<proteinExistence type="predicted"/>
<evidence type="ECO:0000313" key="2">
    <source>
        <dbReference type="EMBL" id="CAA9303001.1"/>
    </source>
</evidence>
<dbReference type="EMBL" id="CADCTR010001592">
    <property type="protein sequence ID" value="CAA9303001.1"/>
    <property type="molecule type" value="Genomic_DNA"/>
</dbReference>
<keyword evidence="1" id="KW-0732">Signal</keyword>
<organism evidence="2">
    <name type="scientific">uncultured Chloroflexia bacterium</name>
    <dbReference type="NCBI Taxonomy" id="1672391"/>
    <lineage>
        <taxon>Bacteria</taxon>
        <taxon>Bacillati</taxon>
        <taxon>Chloroflexota</taxon>
        <taxon>Chloroflexia</taxon>
        <taxon>environmental samples</taxon>
    </lineage>
</organism>
<gene>
    <name evidence="2" type="ORF">AVDCRST_MAG93-4732</name>
</gene>
<sequence length="142" mass="15209">MKLLRLFPLAAMLACAACDTQWGQGAGELIDELPRKELVGCYGAGPTLPALKVTNESIFADGEVLHTSYEYGSVGRNAVPVIRFVPNGTTLERQLDATYAFVTNEQGVGGDASYRVNRQSLASITIVSGDGIQHDFKRVACS</sequence>
<feature type="chain" id="PRO_5026922555" evidence="1">
    <location>
        <begin position="17"/>
        <end position="142"/>
    </location>
</feature>
<feature type="signal peptide" evidence="1">
    <location>
        <begin position="1"/>
        <end position="16"/>
    </location>
</feature>
<reference evidence="2" key="1">
    <citation type="submission" date="2020-02" db="EMBL/GenBank/DDBJ databases">
        <authorList>
            <person name="Meier V. D."/>
        </authorList>
    </citation>
    <scope>NUCLEOTIDE SEQUENCE</scope>
    <source>
        <strain evidence="2">AVDCRST_MAG93</strain>
    </source>
</reference>
<dbReference type="AlphaFoldDB" id="A0A6J4KDU7"/>